<reference evidence="3 4" key="1">
    <citation type="submission" date="2024-09" db="EMBL/GenBank/DDBJ databases">
        <title>Laminarin stimulates single cell rates of sulfate reduction while oxygen inhibits transcriptomic activity in coastal marine sediment.</title>
        <authorList>
            <person name="Lindsay M."/>
            <person name="Orcutt B."/>
            <person name="Emerson D."/>
            <person name="Stepanauskas R."/>
            <person name="D'Angelo T."/>
        </authorList>
    </citation>
    <scope>NUCLEOTIDE SEQUENCE [LARGE SCALE GENOMIC DNA]</scope>
    <source>
        <strain evidence="3">SAG AM-311-K15</strain>
    </source>
</reference>
<evidence type="ECO:0000313" key="3">
    <source>
        <dbReference type="EMBL" id="MFC1850658.1"/>
    </source>
</evidence>
<evidence type="ECO:0000313" key="4">
    <source>
        <dbReference type="Proteomes" id="UP001594351"/>
    </source>
</evidence>
<dbReference type="InterPro" id="IPR003660">
    <property type="entry name" value="HAMP_dom"/>
</dbReference>
<keyword evidence="1" id="KW-0812">Transmembrane</keyword>
<dbReference type="SUPFAM" id="SSF158472">
    <property type="entry name" value="HAMP domain-like"/>
    <property type="match status" value="1"/>
</dbReference>
<dbReference type="SUPFAM" id="SSF103190">
    <property type="entry name" value="Sensory domain-like"/>
    <property type="match status" value="1"/>
</dbReference>
<protein>
    <submittedName>
        <fullName evidence="3">DUF4388 domain-containing protein</fullName>
    </submittedName>
</protein>
<organism evidence="3 4">
    <name type="scientific">candidate division CSSED10-310 bacterium</name>
    <dbReference type="NCBI Taxonomy" id="2855610"/>
    <lineage>
        <taxon>Bacteria</taxon>
        <taxon>Bacteria division CSSED10-310</taxon>
    </lineage>
</organism>
<dbReference type="Proteomes" id="UP001594351">
    <property type="component" value="Unassembled WGS sequence"/>
</dbReference>
<accession>A0ABV6YWV8</accession>
<gene>
    <name evidence="3" type="ORF">ACFL27_10740</name>
</gene>
<keyword evidence="1" id="KW-1133">Transmembrane helix</keyword>
<sequence length="442" mass="49803">MFDITYMSISTKLSLTVSLLIIFLLTVFSGILLYRENNIMEENLQSKGQTITQNVAMSCGTALMGNDFAFLRRVVSELIKDQDIVYALVLNKENEIIAWSPENVDKEQDVAALYANIAAATSTPFMRFYCQLFQAEVYDIADPIRVGGETWGMVRLGISLESMKQKYRSNIIIVALLLIVTVGIGIIAVFQLGRRISKPIQELVKSTSVIAQGILNEPVIVYSNDEVGILAHSFEKMRLSLKTQIAEIARKALGLEGDLKVFSLPDLIQMVCSNKQTGILHLIKEDDWGKIYIKNGEILLVENSWNEDFQSAFFRFFNWSAGEFNFDRVAVEVEQDVNMSWEHLLMEGARHTDELERIKKAIPSEDVKVAIVSNPPENVKKIKLTIEELQFTSLVQEPKSVSEILEDSPFDEFHSFKLLYSLLSAGLIYVVSADDTNSLSED</sequence>
<comment type="caution">
    <text evidence="3">The sequence shown here is derived from an EMBL/GenBank/DDBJ whole genome shotgun (WGS) entry which is preliminary data.</text>
</comment>
<dbReference type="Pfam" id="PF14332">
    <property type="entry name" value="DUF4388"/>
    <property type="match status" value="1"/>
</dbReference>
<feature type="transmembrane region" description="Helical" evidence="1">
    <location>
        <begin position="171"/>
        <end position="193"/>
    </location>
</feature>
<proteinExistence type="predicted"/>
<dbReference type="PANTHER" id="PTHR36304">
    <property type="entry name" value="DOMAIN GTPASE-ACTIVATING PROTEIN, PUTATIVE-RELATED-RELATED"/>
    <property type="match status" value="1"/>
</dbReference>
<dbReference type="EMBL" id="JBHPBY010000114">
    <property type="protein sequence ID" value="MFC1850658.1"/>
    <property type="molecule type" value="Genomic_DNA"/>
</dbReference>
<evidence type="ECO:0000256" key="1">
    <source>
        <dbReference type="SAM" id="Phobius"/>
    </source>
</evidence>
<dbReference type="SMART" id="SM00304">
    <property type="entry name" value="HAMP"/>
    <property type="match status" value="1"/>
</dbReference>
<dbReference type="PROSITE" id="PS50885">
    <property type="entry name" value="HAMP"/>
    <property type="match status" value="1"/>
</dbReference>
<dbReference type="InterPro" id="IPR029151">
    <property type="entry name" value="Sensor-like_sf"/>
</dbReference>
<feature type="transmembrane region" description="Helical" evidence="1">
    <location>
        <begin position="15"/>
        <end position="34"/>
    </location>
</feature>
<dbReference type="Pfam" id="PF00672">
    <property type="entry name" value="HAMP"/>
    <property type="match status" value="1"/>
</dbReference>
<name>A0ABV6YWV8_UNCC1</name>
<keyword evidence="1" id="KW-0472">Membrane</keyword>
<dbReference type="InterPro" id="IPR025497">
    <property type="entry name" value="PatA-like_N"/>
</dbReference>
<feature type="domain" description="HAMP" evidence="2">
    <location>
        <begin position="194"/>
        <end position="246"/>
    </location>
</feature>
<dbReference type="Gene3D" id="6.10.340.10">
    <property type="match status" value="1"/>
</dbReference>
<dbReference type="CDD" id="cd06225">
    <property type="entry name" value="HAMP"/>
    <property type="match status" value="1"/>
</dbReference>
<keyword evidence="4" id="KW-1185">Reference proteome</keyword>
<dbReference type="PANTHER" id="PTHR36304:SF4">
    <property type="entry name" value="DUF4388 DOMAIN-CONTAINING PROTEIN"/>
    <property type="match status" value="1"/>
</dbReference>
<evidence type="ECO:0000259" key="2">
    <source>
        <dbReference type="PROSITE" id="PS50885"/>
    </source>
</evidence>